<reference evidence="5" key="1">
    <citation type="submission" date="2017-03" db="EMBL/GenBank/DDBJ databases">
        <title>Bacillus sp. V-88(T) DSM27956, whole genome shotgun sequencing project.</title>
        <authorList>
            <person name="Dastager S.G."/>
            <person name="Neurgaonkar P.S."/>
            <person name="Dharne M.S."/>
        </authorList>
    </citation>
    <scope>NUCLEOTIDE SEQUENCE [LARGE SCALE GENOMIC DNA]</scope>
    <source>
        <strain evidence="5">DSM 25145</strain>
    </source>
</reference>
<evidence type="ECO:0000313" key="4">
    <source>
        <dbReference type="EMBL" id="OXS79258.1"/>
    </source>
</evidence>
<evidence type="ECO:0000313" key="5">
    <source>
        <dbReference type="Proteomes" id="UP000215545"/>
    </source>
</evidence>
<feature type="region of interest" description="Disordered" evidence="3">
    <location>
        <begin position="152"/>
        <end position="178"/>
    </location>
</feature>
<comment type="caution">
    <text evidence="4">The sequence shown here is derived from an EMBL/GenBank/DDBJ whole genome shotgun (WGS) entry which is preliminary data.</text>
</comment>
<evidence type="ECO:0000256" key="1">
    <source>
        <dbReference type="ARBA" id="ARBA00022795"/>
    </source>
</evidence>
<organism evidence="4 5">
    <name type="scientific">Domibacillus enclensis</name>
    <dbReference type="NCBI Taxonomy" id="1017273"/>
    <lineage>
        <taxon>Bacteria</taxon>
        <taxon>Bacillati</taxon>
        <taxon>Bacillota</taxon>
        <taxon>Bacilli</taxon>
        <taxon>Bacillales</taxon>
        <taxon>Bacillaceae</taxon>
        <taxon>Domibacillus</taxon>
    </lineage>
</organism>
<feature type="coiled-coil region" evidence="2">
    <location>
        <begin position="105"/>
        <end position="139"/>
    </location>
</feature>
<sequence length="178" mass="19674">MSLIKKNHSLIFWARSAKSKACLLTFTRKRGSVMLIETLEKQLALHKSLLGLSYAKKSAIKENKMDELNRIVRDEQKHVSAVSILEKQRTASTAASVSDQLASLSEEDQAQAAQLRDELVQVMQELKEANDLNAELLDQSLQFVHLQLDLLAPPDSGNYAPEGDQEGPSSGPVFDSKA</sequence>
<dbReference type="InterPro" id="IPR036679">
    <property type="entry name" value="FlgN-like_sf"/>
</dbReference>
<dbReference type="Gene3D" id="1.20.58.300">
    <property type="entry name" value="FlgN-like"/>
    <property type="match status" value="1"/>
</dbReference>
<evidence type="ECO:0008006" key="6">
    <source>
        <dbReference type="Google" id="ProtNLM"/>
    </source>
</evidence>
<evidence type="ECO:0000256" key="3">
    <source>
        <dbReference type="SAM" id="MobiDB-lite"/>
    </source>
</evidence>
<keyword evidence="5" id="KW-1185">Reference proteome</keyword>
<accession>A0ABX4EB57</accession>
<gene>
    <name evidence="4" type="ORF">B1B05_05670</name>
</gene>
<keyword evidence="1" id="KW-1005">Bacterial flagellum biogenesis</keyword>
<evidence type="ECO:0000256" key="2">
    <source>
        <dbReference type="SAM" id="Coils"/>
    </source>
</evidence>
<name>A0ABX4EB57_9BACI</name>
<dbReference type="Pfam" id="PF05130">
    <property type="entry name" value="FlgN"/>
    <property type="match status" value="1"/>
</dbReference>
<dbReference type="EMBL" id="MWSK01000002">
    <property type="protein sequence ID" value="OXS79258.1"/>
    <property type="molecule type" value="Genomic_DNA"/>
</dbReference>
<dbReference type="SUPFAM" id="SSF140566">
    <property type="entry name" value="FlgN-like"/>
    <property type="match status" value="1"/>
</dbReference>
<proteinExistence type="predicted"/>
<dbReference type="Proteomes" id="UP000215545">
    <property type="component" value="Unassembled WGS sequence"/>
</dbReference>
<dbReference type="InterPro" id="IPR007809">
    <property type="entry name" value="FlgN-like"/>
</dbReference>
<keyword evidence="2" id="KW-0175">Coiled coil</keyword>
<protein>
    <recommendedName>
        <fullName evidence="6">FlgN protein</fullName>
    </recommendedName>
</protein>